<protein>
    <submittedName>
        <fullName evidence="1">Uncharacterized protein</fullName>
    </submittedName>
</protein>
<accession>A0A841JT07</accession>
<organism evidence="1 2">
    <name type="scientific">Silvibacterium bohemicum</name>
    <dbReference type="NCBI Taxonomy" id="1577686"/>
    <lineage>
        <taxon>Bacteria</taxon>
        <taxon>Pseudomonadati</taxon>
        <taxon>Acidobacteriota</taxon>
        <taxon>Terriglobia</taxon>
        <taxon>Terriglobales</taxon>
        <taxon>Acidobacteriaceae</taxon>
        <taxon>Silvibacterium</taxon>
    </lineage>
</organism>
<keyword evidence="2" id="KW-1185">Reference proteome</keyword>
<sequence>MPYSVYYRGEIQITPPLSEEHAAAVLAFSKKERNEFTEPIFARVAASEEPDLPGYSNLFVLSEDRSTILPDEDESDHGLRLWLVLLVQHYLEPLGYVLNGEVSWDSSDVDDRGCIFVKDNAVEAADDVVLNPGPSWSSDHYADERLKEILQDLVDSADDTGCSADLTVVSRKYVGYLQQALPKL</sequence>
<name>A0A841JT07_9BACT</name>
<dbReference type="EMBL" id="JACHEK010000004">
    <property type="protein sequence ID" value="MBB6144290.1"/>
    <property type="molecule type" value="Genomic_DNA"/>
</dbReference>
<evidence type="ECO:0000313" key="2">
    <source>
        <dbReference type="Proteomes" id="UP000538666"/>
    </source>
</evidence>
<dbReference type="Proteomes" id="UP000538666">
    <property type="component" value="Unassembled WGS sequence"/>
</dbReference>
<dbReference type="AlphaFoldDB" id="A0A841JT07"/>
<evidence type="ECO:0000313" key="1">
    <source>
        <dbReference type="EMBL" id="MBB6144290.1"/>
    </source>
</evidence>
<comment type="caution">
    <text evidence="1">The sequence shown here is derived from an EMBL/GenBank/DDBJ whole genome shotgun (WGS) entry which is preliminary data.</text>
</comment>
<reference evidence="1 2" key="1">
    <citation type="submission" date="2020-08" db="EMBL/GenBank/DDBJ databases">
        <title>Genomic Encyclopedia of Type Strains, Phase IV (KMG-IV): sequencing the most valuable type-strain genomes for metagenomic binning, comparative biology and taxonomic classification.</title>
        <authorList>
            <person name="Goeker M."/>
        </authorList>
    </citation>
    <scope>NUCLEOTIDE SEQUENCE [LARGE SCALE GENOMIC DNA]</scope>
    <source>
        <strain evidence="1 2">DSM 103733</strain>
    </source>
</reference>
<dbReference type="OrthoDB" id="9154126at2"/>
<gene>
    <name evidence="1" type="ORF">HNQ77_002242</name>
</gene>
<proteinExistence type="predicted"/>
<dbReference type="RefSeq" id="WP_050059067.1">
    <property type="nucleotide sequence ID" value="NZ_JACHEK010000004.1"/>
</dbReference>